<dbReference type="InterPro" id="IPR006847">
    <property type="entry name" value="IF2_N"/>
</dbReference>
<keyword evidence="6 7" id="KW-0342">GTP-binding</keyword>
<dbReference type="InterPro" id="IPR027417">
    <property type="entry name" value="P-loop_NTPase"/>
</dbReference>
<keyword evidence="3 7" id="KW-0396">Initiation factor</keyword>
<sequence>MAEGKKLRLNKVLRELNISLDRAVEHLEKKGFEIEARPTTKISDTEYQVLLDGFQTDKSKKVASKEVTEEKRKEKEAIRQQLEAEQEKKRLEEEVKKQEVLKAKAEKLEVKTIGKIDISTGKKVEAVEEKEEPKPESKPEVVKEVKVEEKVKEEPKPAPVKKVEVTKKEEPKPAPVKKVILEEKKKEVKQVKVEAPKKVVKPVEAKKVEKPVEITPENAEKIKTQYKKLDGPKITGQKIDLKQFERPKKKKPDAKQDNKSGGNADARKKRKRISKPGAGGTNQQQGQGNNRGGQNRGGQNRGGQNRGGQNRGGQNRGRGRRPVVQKEELTEAQIQKQVRETLEKLQGKSKKGKGAKYRRDKRDQHRQQAEAELQAAQAESKVLKVTEFVTVSEVATMMDKPVTDIISACMMLGMMVTMNQRLDAETLQIVAEEFNYKVEFVGAEVEESIEEVEDNPEDLTPRAPIVTVMGHVDHGKTSLLDYVRKANVIAGESGGITQHIGAYGVTLEDGQKIAFLDTPGHEAFTAMRARGAQVTDIVIIVIAADDDVMPQTKEAISHAQAAGVPIIFAINKIDKPNANPDNIRTQLSTMNLLVEDWGGNIQSQEISAKTGQGVDELLEKVLLEAEVLELKANSDKNAVGTVVEAQLDKGRGYVSTILVQAGTLRIGDYLLAGKHSGKVRAMFDERGNKVKEAGPSTPVSILGLDGAPQAGDKFNVFDDEREAKQIAAKRSQLQREQSVRTQKTLTLDEIGRRIALGDFKELNLILKGDVDGSVEALTDSFQKLSTEEIQVNILHKGVGAITESDVLLASASDAIIVGFNVRPQGNARTIADKEEVDIRTYSIIYDAINDLKDAMEGMLSPEMKEEVMGNVEIREVYKISKVGNIAGCMVMSGKITRDAKVRIIREGIVVHDGELASLKRFKDDVKEVTKGYDCGLQIKNYNDIKEYDMLEVYTEVAVKKKLK</sequence>
<proteinExistence type="inferred from homology"/>
<dbReference type="PROSITE" id="PS51722">
    <property type="entry name" value="G_TR_2"/>
    <property type="match status" value="1"/>
</dbReference>
<dbReference type="PANTHER" id="PTHR43381">
    <property type="entry name" value="TRANSLATION INITIATION FACTOR IF-2-RELATED"/>
    <property type="match status" value="1"/>
</dbReference>
<dbReference type="NCBIfam" id="TIGR00231">
    <property type="entry name" value="small_GTP"/>
    <property type="match status" value="1"/>
</dbReference>
<feature type="compositionally biased region" description="Basic and acidic residues" evidence="10">
    <location>
        <begin position="202"/>
        <end position="231"/>
    </location>
</feature>
<feature type="binding site" evidence="7">
    <location>
        <begin position="470"/>
        <end position="477"/>
    </location>
    <ligand>
        <name>GTP</name>
        <dbReference type="ChEBI" id="CHEBI:37565"/>
    </ligand>
</feature>
<dbReference type="SUPFAM" id="SSF52540">
    <property type="entry name" value="P-loop containing nucleoside triphosphate hydrolases"/>
    <property type="match status" value="1"/>
</dbReference>
<dbReference type="Pfam" id="PF00009">
    <property type="entry name" value="GTP_EFTU"/>
    <property type="match status" value="1"/>
</dbReference>
<feature type="compositionally biased region" description="Gly residues" evidence="10">
    <location>
        <begin position="289"/>
        <end position="316"/>
    </location>
</feature>
<dbReference type="InterPro" id="IPR036925">
    <property type="entry name" value="TIF_IF2_dom3_sf"/>
</dbReference>
<comment type="caution">
    <text evidence="7">Lacks conserved residue(s) required for the propagation of feature annotation.</text>
</comment>
<evidence type="ECO:0000256" key="5">
    <source>
        <dbReference type="ARBA" id="ARBA00022917"/>
    </source>
</evidence>
<feature type="binding site" evidence="7">
    <location>
        <begin position="517"/>
        <end position="521"/>
    </location>
    <ligand>
        <name>GTP</name>
        <dbReference type="ChEBI" id="CHEBI:37565"/>
    </ligand>
</feature>
<dbReference type="PROSITE" id="PS01176">
    <property type="entry name" value="IF2"/>
    <property type="match status" value="1"/>
</dbReference>
<dbReference type="InterPro" id="IPR000795">
    <property type="entry name" value="T_Tr_GTP-bd_dom"/>
</dbReference>
<dbReference type="SUPFAM" id="SSF52156">
    <property type="entry name" value="Initiation factor IF2/eIF5b, domain 3"/>
    <property type="match status" value="1"/>
</dbReference>
<evidence type="ECO:0000256" key="10">
    <source>
        <dbReference type="SAM" id="MobiDB-lite"/>
    </source>
</evidence>
<reference evidence="12 13" key="1">
    <citation type="submission" date="2024-05" db="EMBL/GenBank/DDBJ databases">
        <authorList>
            <person name="Duchaud E."/>
        </authorList>
    </citation>
    <scope>NUCLEOTIDE SEQUENCE [LARGE SCALE GENOMIC DNA]</scope>
    <source>
        <strain evidence="12">Ena-SAMPLE-TAB-13-05-2024-13:56:06:370-140308</strain>
    </source>
</reference>
<evidence type="ECO:0000256" key="9">
    <source>
        <dbReference type="SAM" id="Coils"/>
    </source>
</evidence>
<dbReference type="InterPro" id="IPR044145">
    <property type="entry name" value="IF2_II"/>
</dbReference>
<evidence type="ECO:0000256" key="4">
    <source>
        <dbReference type="ARBA" id="ARBA00022741"/>
    </source>
</evidence>
<comment type="caution">
    <text evidence="12">The sequence shown here is derived from an EMBL/GenBank/DDBJ whole genome shotgun (WGS) entry which is preliminary data.</text>
</comment>
<dbReference type="InterPro" id="IPR015760">
    <property type="entry name" value="TIF_IF2"/>
</dbReference>
<dbReference type="InterPro" id="IPR023115">
    <property type="entry name" value="TIF_IF2_dom3"/>
</dbReference>
<name>A0ABM9PEH6_9FLAO</name>
<dbReference type="RefSeq" id="WP_348718004.1">
    <property type="nucleotide sequence ID" value="NZ_CAXJIO010000014.1"/>
</dbReference>
<feature type="compositionally biased region" description="Basic and acidic residues" evidence="10">
    <location>
        <begin position="122"/>
        <end position="172"/>
    </location>
</feature>
<dbReference type="GO" id="GO:0003743">
    <property type="term" value="F:translation initiation factor activity"/>
    <property type="evidence" value="ECO:0007669"/>
    <property type="project" value="UniProtKB-KW"/>
</dbReference>
<keyword evidence="7" id="KW-0963">Cytoplasm</keyword>
<dbReference type="NCBIfam" id="TIGR00487">
    <property type="entry name" value="IF-2"/>
    <property type="match status" value="1"/>
</dbReference>
<dbReference type="Gene3D" id="3.40.50.10050">
    <property type="entry name" value="Translation initiation factor IF- 2, domain 3"/>
    <property type="match status" value="1"/>
</dbReference>
<dbReference type="SUPFAM" id="SSF50447">
    <property type="entry name" value="Translation proteins"/>
    <property type="match status" value="2"/>
</dbReference>
<dbReference type="CDD" id="cd03702">
    <property type="entry name" value="IF2_mtIF2_II"/>
    <property type="match status" value="1"/>
</dbReference>
<feature type="domain" description="Tr-type G" evidence="11">
    <location>
        <begin position="461"/>
        <end position="631"/>
    </location>
</feature>
<evidence type="ECO:0000256" key="2">
    <source>
        <dbReference type="ARBA" id="ARBA00020675"/>
    </source>
</evidence>
<dbReference type="PANTHER" id="PTHR43381:SF5">
    <property type="entry name" value="TR-TYPE G DOMAIN-CONTAINING PROTEIN"/>
    <property type="match status" value="1"/>
</dbReference>
<evidence type="ECO:0000259" key="11">
    <source>
        <dbReference type="PROSITE" id="PS51722"/>
    </source>
</evidence>
<dbReference type="InterPro" id="IPR009000">
    <property type="entry name" value="Transl_B-barrel_sf"/>
</dbReference>
<dbReference type="InterPro" id="IPR053905">
    <property type="entry name" value="EF-G-like_DII"/>
</dbReference>
<organism evidence="12 13">
    <name type="scientific">Tenacibaculum polynesiense</name>
    <dbReference type="NCBI Taxonomy" id="3137857"/>
    <lineage>
        <taxon>Bacteria</taxon>
        <taxon>Pseudomonadati</taxon>
        <taxon>Bacteroidota</taxon>
        <taxon>Flavobacteriia</taxon>
        <taxon>Flavobacteriales</taxon>
        <taxon>Flavobacteriaceae</taxon>
        <taxon>Tenacibaculum</taxon>
    </lineage>
</organism>
<dbReference type="EMBL" id="CAXJIO010000014">
    <property type="protein sequence ID" value="CAL2104025.1"/>
    <property type="molecule type" value="Genomic_DNA"/>
</dbReference>
<feature type="compositionally biased region" description="Basic residues" evidence="10">
    <location>
        <begin position="347"/>
        <end position="359"/>
    </location>
</feature>
<evidence type="ECO:0000256" key="1">
    <source>
        <dbReference type="ARBA" id="ARBA00007733"/>
    </source>
</evidence>
<dbReference type="InterPro" id="IPR005225">
    <property type="entry name" value="Small_GTP-bd"/>
</dbReference>
<feature type="compositionally biased region" description="Basic and acidic residues" evidence="10">
    <location>
        <begin position="337"/>
        <end position="346"/>
    </location>
</feature>
<feature type="coiled-coil region" evidence="9">
    <location>
        <begin position="65"/>
        <end position="111"/>
    </location>
</feature>
<evidence type="ECO:0000313" key="12">
    <source>
        <dbReference type="EMBL" id="CAL2104025.1"/>
    </source>
</evidence>
<comment type="function">
    <text evidence="7 8">One of the essential components for the initiation of protein synthesis. Protects formylmethionyl-tRNA from spontaneous hydrolysis and promotes its binding to the 30S ribosomal subunits. Also involved in the hydrolysis of GTP during the formation of the 70S ribosomal complex.</text>
</comment>
<dbReference type="Gene3D" id="3.40.50.300">
    <property type="entry name" value="P-loop containing nucleotide triphosphate hydrolases"/>
    <property type="match status" value="1"/>
</dbReference>
<comment type="similarity">
    <text evidence="1 7 8">Belongs to the TRAFAC class translation factor GTPase superfamily. Classic translation factor GTPase family. IF-2 subfamily.</text>
</comment>
<accession>A0ABM9PEH6</accession>
<keyword evidence="5 7" id="KW-0648">Protein biosynthesis</keyword>
<feature type="region of interest" description="Disordered" evidence="10">
    <location>
        <begin position="202"/>
        <end position="365"/>
    </location>
</feature>
<feature type="binding site" evidence="7">
    <location>
        <begin position="571"/>
        <end position="574"/>
    </location>
    <ligand>
        <name>GTP</name>
        <dbReference type="ChEBI" id="CHEBI:37565"/>
    </ligand>
</feature>
<keyword evidence="13" id="KW-1185">Reference proteome</keyword>
<dbReference type="InterPro" id="IPR000178">
    <property type="entry name" value="TF_IF2_bacterial-like"/>
</dbReference>
<dbReference type="Gene3D" id="2.40.30.10">
    <property type="entry name" value="Translation factors"/>
    <property type="match status" value="2"/>
</dbReference>
<evidence type="ECO:0000256" key="6">
    <source>
        <dbReference type="ARBA" id="ARBA00023134"/>
    </source>
</evidence>
<evidence type="ECO:0000256" key="3">
    <source>
        <dbReference type="ARBA" id="ARBA00022540"/>
    </source>
</evidence>
<evidence type="ECO:0000256" key="7">
    <source>
        <dbReference type="HAMAP-Rule" id="MF_00100"/>
    </source>
</evidence>
<evidence type="ECO:0000256" key="8">
    <source>
        <dbReference type="RuleBase" id="RU000644"/>
    </source>
</evidence>
<keyword evidence="4 7" id="KW-0547">Nucleotide-binding</keyword>
<keyword evidence="9" id="KW-0175">Coiled coil</keyword>
<feature type="region of interest" description="Disordered" evidence="10">
    <location>
        <begin position="122"/>
        <end position="176"/>
    </location>
</feature>
<evidence type="ECO:0000313" key="13">
    <source>
        <dbReference type="Proteomes" id="UP001497527"/>
    </source>
</evidence>
<dbReference type="Pfam" id="PF22042">
    <property type="entry name" value="EF-G_D2"/>
    <property type="match status" value="1"/>
</dbReference>
<dbReference type="CDD" id="cd01887">
    <property type="entry name" value="IF2_eIF5B"/>
    <property type="match status" value="1"/>
</dbReference>
<dbReference type="Pfam" id="PF04760">
    <property type="entry name" value="IF2_N"/>
    <property type="match status" value="1"/>
</dbReference>
<protein>
    <recommendedName>
        <fullName evidence="2 7">Translation initiation factor IF-2</fullName>
    </recommendedName>
</protein>
<gene>
    <name evidence="7 12" type="primary">infB</name>
    <name evidence="12" type="ORF">T190423A01A_50273</name>
</gene>
<comment type="subcellular location">
    <subcellularLocation>
        <location evidence="7">Cytoplasm</location>
    </subcellularLocation>
</comment>
<dbReference type="CDD" id="cd03692">
    <property type="entry name" value="mtIF2_IVc"/>
    <property type="match status" value="1"/>
</dbReference>
<dbReference type="Pfam" id="PF11987">
    <property type="entry name" value="IF-2"/>
    <property type="match status" value="1"/>
</dbReference>
<dbReference type="Proteomes" id="UP001497527">
    <property type="component" value="Unassembled WGS sequence"/>
</dbReference>
<dbReference type="HAMAP" id="MF_00100_B">
    <property type="entry name" value="IF_2_B"/>
    <property type="match status" value="1"/>
</dbReference>